<protein>
    <recommendedName>
        <fullName evidence="1">Methyltransferase FkbM domain-containing protein</fullName>
    </recommendedName>
</protein>
<dbReference type="EMBL" id="MN740162">
    <property type="protein sequence ID" value="QHT91074.1"/>
    <property type="molecule type" value="Genomic_DNA"/>
</dbReference>
<dbReference type="PANTHER" id="PTHR34203">
    <property type="entry name" value="METHYLTRANSFERASE, FKBM FAMILY PROTEIN"/>
    <property type="match status" value="1"/>
</dbReference>
<feature type="domain" description="Methyltransferase FkbM" evidence="1">
    <location>
        <begin position="54"/>
        <end position="199"/>
    </location>
</feature>
<dbReference type="InterPro" id="IPR029063">
    <property type="entry name" value="SAM-dependent_MTases_sf"/>
</dbReference>
<dbReference type="InterPro" id="IPR006342">
    <property type="entry name" value="FkbM_mtfrase"/>
</dbReference>
<dbReference type="PANTHER" id="PTHR34203:SF15">
    <property type="entry name" value="SLL1173 PROTEIN"/>
    <property type="match status" value="1"/>
</dbReference>
<dbReference type="AlphaFoldDB" id="A0A6C0IDC7"/>
<dbReference type="Gene3D" id="3.40.50.150">
    <property type="entry name" value="Vaccinia Virus protein VP39"/>
    <property type="match status" value="1"/>
</dbReference>
<evidence type="ECO:0000259" key="1">
    <source>
        <dbReference type="Pfam" id="PF05050"/>
    </source>
</evidence>
<reference evidence="2" key="1">
    <citation type="journal article" date="2020" name="Nature">
        <title>Giant virus diversity and host interactions through global metagenomics.</title>
        <authorList>
            <person name="Schulz F."/>
            <person name="Roux S."/>
            <person name="Paez-Espino D."/>
            <person name="Jungbluth S."/>
            <person name="Walsh D.A."/>
            <person name="Denef V.J."/>
            <person name="McMahon K.D."/>
            <person name="Konstantinidis K.T."/>
            <person name="Eloe-Fadrosh E.A."/>
            <person name="Kyrpides N.C."/>
            <person name="Woyke T."/>
        </authorList>
    </citation>
    <scope>NUCLEOTIDE SEQUENCE</scope>
    <source>
        <strain evidence="2">GVMAG-M-3300023184-72</strain>
    </source>
</reference>
<evidence type="ECO:0000313" key="2">
    <source>
        <dbReference type="EMBL" id="QHT91074.1"/>
    </source>
</evidence>
<dbReference type="Pfam" id="PF05050">
    <property type="entry name" value="Methyltransf_21"/>
    <property type="match status" value="1"/>
</dbReference>
<accession>A0A6C0IDC7</accession>
<organism evidence="2">
    <name type="scientific">viral metagenome</name>
    <dbReference type="NCBI Taxonomy" id="1070528"/>
    <lineage>
        <taxon>unclassified sequences</taxon>
        <taxon>metagenomes</taxon>
        <taxon>organismal metagenomes</taxon>
    </lineage>
</organism>
<name>A0A6C0IDC7_9ZZZZ</name>
<dbReference type="SUPFAM" id="SSF53335">
    <property type="entry name" value="S-adenosyl-L-methionine-dependent methyltransferases"/>
    <property type="match status" value="1"/>
</dbReference>
<dbReference type="NCBIfam" id="TIGR01444">
    <property type="entry name" value="fkbM_fam"/>
    <property type="match status" value="1"/>
</dbReference>
<sequence length="267" mass="30769">MEEYIEKYIVDGFVLNCIKNDTCITDCAKKNILWENWFEKIIPIVYEKNSNMIDIGAHIGTMSLMMSKYISKHNFIYAFEPVYTQITQLNIDDNKLSETVIVFPVGLSNKKEQLIGGFIDFNLPNNYGYTTLDKLPKYNGDNGNNGDIGNCLLINLDTLDKYNFTNISFIKIDVEGAESKVLEGALDTIIKYFPSIFIELWCTSNNCSKQKKENTFDFENPLNSFTILFNLGYICFPISPNSDDFLFVHYSKYRIIENINKLLNNKT</sequence>
<dbReference type="InterPro" id="IPR052514">
    <property type="entry name" value="SAM-dependent_MTase"/>
</dbReference>
<proteinExistence type="predicted"/>